<gene>
    <name evidence="1" type="ORF">ACFQ4O_11780</name>
</gene>
<reference evidence="2" key="1">
    <citation type="journal article" date="2019" name="Int. J. Syst. Evol. Microbiol.">
        <title>The Global Catalogue of Microorganisms (GCM) 10K type strain sequencing project: providing services to taxonomists for standard genome sequencing and annotation.</title>
        <authorList>
            <consortium name="The Broad Institute Genomics Platform"/>
            <consortium name="The Broad Institute Genome Sequencing Center for Infectious Disease"/>
            <person name="Wu L."/>
            <person name="Ma J."/>
        </authorList>
    </citation>
    <scope>NUCLEOTIDE SEQUENCE [LARGE SCALE GENOMIC DNA]</scope>
    <source>
        <strain evidence="2">CCUG 61696</strain>
    </source>
</reference>
<name>A0ABW3Z9K9_9HYPH</name>
<sequence>MGIAFGAFTPSDHYNRNLHANVLNGQYVDDRGLNLSLRSDVHGVLSAVSVAISEGPNADDEKEATLFFRERHLFDSLFSKHPEHRTYYNE</sequence>
<dbReference type="Proteomes" id="UP001597171">
    <property type="component" value="Unassembled WGS sequence"/>
</dbReference>
<dbReference type="RefSeq" id="WP_378775890.1">
    <property type="nucleotide sequence ID" value="NZ_JBHTMX010000111.1"/>
</dbReference>
<evidence type="ECO:0000313" key="2">
    <source>
        <dbReference type="Proteomes" id="UP001597171"/>
    </source>
</evidence>
<protein>
    <submittedName>
        <fullName evidence="1">Uncharacterized protein</fullName>
    </submittedName>
</protein>
<comment type="caution">
    <text evidence="1">The sequence shown here is derived from an EMBL/GenBank/DDBJ whole genome shotgun (WGS) entry which is preliminary data.</text>
</comment>
<dbReference type="EMBL" id="JBHTMX010000111">
    <property type="protein sequence ID" value="MFD1332677.1"/>
    <property type="molecule type" value="Genomic_DNA"/>
</dbReference>
<keyword evidence="2" id="KW-1185">Reference proteome</keyword>
<evidence type="ECO:0000313" key="1">
    <source>
        <dbReference type="EMBL" id="MFD1332677.1"/>
    </source>
</evidence>
<accession>A0ABW3Z9K9</accession>
<organism evidence="1 2">
    <name type="scientific">Methylopila musalis</name>
    <dbReference type="NCBI Taxonomy" id="1134781"/>
    <lineage>
        <taxon>Bacteria</taxon>
        <taxon>Pseudomonadati</taxon>
        <taxon>Pseudomonadota</taxon>
        <taxon>Alphaproteobacteria</taxon>
        <taxon>Hyphomicrobiales</taxon>
        <taxon>Methylopilaceae</taxon>
        <taxon>Methylopila</taxon>
    </lineage>
</organism>
<proteinExistence type="predicted"/>